<dbReference type="GO" id="GO:0120518">
    <property type="term" value="F:protein N-terminal-methionine acetyltransferase activity"/>
    <property type="evidence" value="ECO:0007669"/>
    <property type="project" value="UniProtKB-EC"/>
</dbReference>
<dbReference type="PANTHER" id="PTHR14744">
    <property type="entry name" value="N-ALPHA-ACETYLTRANSFERASE 60"/>
    <property type="match status" value="1"/>
</dbReference>
<evidence type="ECO:0000256" key="7">
    <source>
        <dbReference type="ARBA" id="ARBA00026111"/>
    </source>
</evidence>
<dbReference type="GO" id="GO:0000139">
    <property type="term" value="C:Golgi membrane"/>
    <property type="evidence" value="ECO:0007669"/>
    <property type="project" value="TreeGrafter"/>
</dbReference>
<dbReference type="PROSITE" id="PS51186">
    <property type="entry name" value="GNAT"/>
    <property type="match status" value="1"/>
</dbReference>
<dbReference type="InParanoid" id="A0A0D0DF93"/>
<dbReference type="GO" id="GO:0004402">
    <property type="term" value="F:histone acetyltransferase activity"/>
    <property type="evidence" value="ECO:0007669"/>
    <property type="project" value="TreeGrafter"/>
</dbReference>
<dbReference type="EMBL" id="KN826206">
    <property type="protein sequence ID" value="KIK79704.1"/>
    <property type="molecule type" value="Genomic_DNA"/>
</dbReference>
<dbReference type="EC" id="2.3.1.259" evidence="7"/>
<proteinExistence type="inferred from homology"/>
<dbReference type="Gene3D" id="3.40.630.30">
    <property type="match status" value="1"/>
</dbReference>
<sequence>MNSTFCGEVTRPHSSLHGISLRVMNSSDVPQVRALHSSLLPASYPATFFVQLLVNPRHLCLVAVDEGSVIGFASAAKDTSQPPSCGIWRHETHSDRDCSRSRSGVPRSHMTLLTLGVLPAYQRRGIGRTLVHEVVRRLQASSCGLPPYRTVLDEDAREGGKAAILVRAQVAHSNTGGKRFYTRLGMMGQRASDDPRIDLGLGARTSLVAGMLSI</sequence>
<dbReference type="CDD" id="cd04301">
    <property type="entry name" value="NAT_SF"/>
    <property type="match status" value="1"/>
</dbReference>
<dbReference type="InterPro" id="IPR000182">
    <property type="entry name" value="GNAT_dom"/>
</dbReference>
<gene>
    <name evidence="12" type="ORF">PAXRUDRAFT_833963</name>
</gene>
<keyword evidence="13" id="KW-1185">Reference proteome</keyword>
<organism evidence="12 13">
    <name type="scientific">Paxillus rubicundulus Ve08.2h10</name>
    <dbReference type="NCBI Taxonomy" id="930991"/>
    <lineage>
        <taxon>Eukaryota</taxon>
        <taxon>Fungi</taxon>
        <taxon>Dikarya</taxon>
        <taxon>Basidiomycota</taxon>
        <taxon>Agaricomycotina</taxon>
        <taxon>Agaricomycetes</taxon>
        <taxon>Agaricomycetidae</taxon>
        <taxon>Boletales</taxon>
        <taxon>Paxilineae</taxon>
        <taxon>Paxillaceae</taxon>
        <taxon>Paxillus</taxon>
    </lineage>
</organism>
<dbReference type="GO" id="GO:0007059">
    <property type="term" value="P:chromosome segregation"/>
    <property type="evidence" value="ECO:0007669"/>
    <property type="project" value="UniProtKB-KW"/>
</dbReference>
<keyword evidence="5" id="KW-0012">Acyltransferase</keyword>
<evidence type="ECO:0000256" key="2">
    <source>
        <dbReference type="ARBA" id="ARBA00022679"/>
    </source>
</evidence>
<dbReference type="Proteomes" id="UP000054538">
    <property type="component" value="Unassembled WGS sequence"/>
</dbReference>
<dbReference type="PANTHER" id="PTHR14744:SF15">
    <property type="entry name" value="N-ALPHA-ACETYLTRANSFERASE 60"/>
    <property type="match status" value="1"/>
</dbReference>
<evidence type="ECO:0000256" key="1">
    <source>
        <dbReference type="ARBA" id="ARBA00013184"/>
    </source>
</evidence>
<keyword evidence="2" id="KW-0808">Transferase</keyword>
<evidence type="ECO:0000256" key="4">
    <source>
        <dbReference type="ARBA" id="ARBA00022853"/>
    </source>
</evidence>
<comment type="similarity">
    <text evidence="6">Belongs to the acetyltransferase family. NAA60 subfamily.</text>
</comment>
<dbReference type="OrthoDB" id="47374at2759"/>
<dbReference type="InterPro" id="IPR045141">
    <property type="entry name" value="NAA60-like"/>
</dbReference>
<evidence type="ECO:0000259" key="11">
    <source>
        <dbReference type="PROSITE" id="PS51186"/>
    </source>
</evidence>
<name>A0A0D0DF93_9AGAM</name>
<accession>A0A0D0DF93</accession>
<evidence type="ECO:0000313" key="12">
    <source>
        <dbReference type="EMBL" id="KIK79704.1"/>
    </source>
</evidence>
<dbReference type="STRING" id="930991.A0A0D0DF93"/>
<evidence type="ECO:0000256" key="8">
    <source>
        <dbReference type="ARBA" id="ARBA00026144"/>
    </source>
</evidence>
<comment type="catalytic activity">
    <reaction evidence="9">
        <text>L-lysyl-[protein] + acetyl-CoA = N(6)-acetyl-L-lysyl-[protein] + CoA + H(+)</text>
        <dbReference type="Rhea" id="RHEA:45948"/>
        <dbReference type="Rhea" id="RHEA-COMP:9752"/>
        <dbReference type="Rhea" id="RHEA-COMP:10731"/>
        <dbReference type="ChEBI" id="CHEBI:15378"/>
        <dbReference type="ChEBI" id="CHEBI:29969"/>
        <dbReference type="ChEBI" id="CHEBI:57287"/>
        <dbReference type="ChEBI" id="CHEBI:57288"/>
        <dbReference type="ChEBI" id="CHEBI:61930"/>
        <dbReference type="EC" id="2.3.1.48"/>
    </reaction>
</comment>
<evidence type="ECO:0000256" key="6">
    <source>
        <dbReference type="ARBA" id="ARBA00025774"/>
    </source>
</evidence>
<feature type="domain" description="N-acetyltransferase" evidence="11">
    <location>
        <begin position="19"/>
        <end position="208"/>
    </location>
</feature>
<reference evidence="12 13" key="1">
    <citation type="submission" date="2014-04" db="EMBL/GenBank/DDBJ databases">
        <authorList>
            <consortium name="DOE Joint Genome Institute"/>
            <person name="Kuo A."/>
            <person name="Kohler A."/>
            <person name="Jargeat P."/>
            <person name="Nagy L.G."/>
            <person name="Floudas D."/>
            <person name="Copeland A."/>
            <person name="Barry K.W."/>
            <person name="Cichocki N."/>
            <person name="Veneault-Fourrey C."/>
            <person name="LaButti K."/>
            <person name="Lindquist E.A."/>
            <person name="Lipzen A."/>
            <person name="Lundell T."/>
            <person name="Morin E."/>
            <person name="Murat C."/>
            <person name="Sun H."/>
            <person name="Tunlid A."/>
            <person name="Henrissat B."/>
            <person name="Grigoriev I.V."/>
            <person name="Hibbett D.S."/>
            <person name="Martin F."/>
            <person name="Nordberg H.P."/>
            <person name="Cantor M.N."/>
            <person name="Hua S.X."/>
        </authorList>
    </citation>
    <scope>NUCLEOTIDE SEQUENCE [LARGE SCALE GENOMIC DNA]</scope>
    <source>
        <strain evidence="12 13">Ve08.2h10</strain>
    </source>
</reference>
<dbReference type="EC" id="2.3.1.48" evidence="1"/>
<protein>
    <recommendedName>
        <fullName evidence="8">N-alpha-acetyltransferase 60</fullName>
        <ecNumber evidence="7">2.3.1.259</ecNumber>
        <ecNumber evidence="1">2.3.1.48</ecNumber>
    </recommendedName>
</protein>
<dbReference type="SUPFAM" id="SSF55729">
    <property type="entry name" value="Acyl-CoA N-acyltransferases (Nat)"/>
    <property type="match status" value="1"/>
</dbReference>
<reference evidence="13" key="2">
    <citation type="submission" date="2015-01" db="EMBL/GenBank/DDBJ databases">
        <title>Evolutionary Origins and Diversification of the Mycorrhizal Mutualists.</title>
        <authorList>
            <consortium name="DOE Joint Genome Institute"/>
            <consortium name="Mycorrhizal Genomics Consortium"/>
            <person name="Kohler A."/>
            <person name="Kuo A."/>
            <person name="Nagy L.G."/>
            <person name="Floudas D."/>
            <person name="Copeland A."/>
            <person name="Barry K.W."/>
            <person name="Cichocki N."/>
            <person name="Veneault-Fourrey C."/>
            <person name="LaButti K."/>
            <person name="Lindquist E.A."/>
            <person name="Lipzen A."/>
            <person name="Lundell T."/>
            <person name="Morin E."/>
            <person name="Murat C."/>
            <person name="Riley R."/>
            <person name="Ohm R."/>
            <person name="Sun H."/>
            <person name="Tunlid A."/>
            <person name="Henrissat B."/>
            <person name="Grigoriev I.V."/>
            <person name="Hibbett D.S."/>
            <person name="Martin F."/>
        </authorList>
    </citation>
    <scope>NUCLEOTIDE SEQUENCE [LARGE SCALE GENOMIC DNA]</scope>
    <source>
        <strain evidence="13">Ve08.2h10</strain>
    </source>
</reference>
<dbReference type="HOGENOM" id="CLU_091753_0_0_1"/>
<dbReference type="Pfam" id="PF00583">
    <property type="entry name" value="Acetyltransf_1"/>
    <property type="match status" value="1"/>
</dbReference>
<evidence type="ECO:0000256" key="3">
    <source>
        <dbReference type="ARBA" id="ARBA00022829"/>
    </source>
</evidence>
<evidence type="ECO:0000313" key="13">
    <source>
        <dbReference type="Proteomes" id="UP000054538"/>
    </source>
</evidence>
<keyword evidence="4" id="KW-0156">Chromatin regulator</keyword>
<evidence type="ECO:0000256" key="10">
    <source>
        <dbReference type="ARBA" id="ARBA00048848"/>
    </source>
</evidence>
<evidence type="ECO:0000256" key="9">
    <source>
        <dbReference type="ARBA" id="ARBA00048017"/>
    </source>
</evidence>
<comment type="catalytic activity">
    <reaction evidence="10">
        <text>N-terminal L-methionyl-[transmembrane protein] + acetyl-CoA = N-terminal N(alpha)-acetyl-L-methionyl-[transmembrane protein] + CoA + H(+)</text>
        <dbReference type="Rhea" id="RHEA:50604"/>
        <dbReference type="Rhea" id="RHEA-COMP:12745"/>
        <dbReference type="Rhea" id="RHEA-COMP:12746"/>
        <dbReference type="ChEBI" id="CHEBI:15378"/>
        <dbReference type="ChEBI" id="CHEBI:57287"/>
        <dbReference type="ChEBI" id="CHEBI:57288"/>
        <dbReference type="ChEBI" id="CHEBI:64731"/>
        <dbReference type="ChEBI" id="CHEBI:133414"/>
        <dbReference type="EC" id="2.3.1.259"/>
    </reaction>
</comment>
<evidence type="ECO:0000256" key="5">
    <source>
        <dbReference type="ARBA" id="ARBA00023315"/>
    </source>
</evidence>
<keyword evidence="3" id="KW-0159">Chromosome partition</keyword>
<dbReference type="InterPro" id="IPR016181">
    <property type="entry name" value="Acyl_CoA_acyltransferase"/>
</dbReference>
<dbReference type="AlphaFoldDB" id="A0A0D0DF93"/>